<dbReference type="FunFam" id="3.40.50.2000:FF:000056">
    <property type="entry name" value="Glycosyltransferase"/>
    <property type="match status" value="1"/>
</dbReference>
<reference evidence="3" key="1">
    <citation type="submission" date="2021-08" db="EMBL/GenBank/DDBJ databases">
        <title>WGS assembly of Ceratopteris richardii.</title>
        <authorList>
            <person name="Marchant D.B."/>
            <person name="Chen G."/>
            <person name="Jenkins J."/>
            <person name="Shu S."/>
            <person name="Leebens-Mack J."/>
            <person name="Grimwood J."/>
            <person name="Schmutz J."/>
            <person name="Soltis P."/>
            <person name="Soltis D."/>
            <person name="Chen Z.-H."/>
        </authorList>
    </citation>
    <scope>NUCLEOTIDE SEQUENCE</scope>
    <source>
        <strain evidence="3">Whitten #5841</strain>
        <tissue evidence="3">Leaf</tissue>
    </source>
</reference>
<dbReference type="CDD" id="cd03784">
    <property type="entry name" value="GT1_Gtf-like"/>
    <property type="match status" value="1"/>
</dbReference>
<gene>
    <name evidence="3" type="ORF">KP509_05G016300</name>
</gene>
<dbReference type="GO" id="GO:0080044">
    <property type="term" value="F:quercetin 7-O-glucosyltransferase activity"/>
    <property type="evidence" value="ECO:0007669"/>
    <property type="project" value="TreeGrafter"/>
</dbReference>
<organism evidence="3 4">
    <name type="scientific">Ceratopteris richardii</name>
    <name type="common">Triangle waterfern</name>
    <dbReference type="NCBI Taxonomy" id="49495"/>
    <lineage>
        <taxon>Eukaryota</taxon>
        <taxon>Viridiplantae</taxon>
        <taxon>Streptophyta</taxon>
        <taxon>Embryophyta</taxon>
        <taxon>Tracheophyta</taxon>
        <taxon>Polypodiopsida</taxon>
        <taxon>Polypodiidae</taxon>
        <taxon>Polypodiales</taxon>
        <taxon>Pteridineae</taxon>
        <taxon>Pteridaceae</taxon>
        <taxon>Parkerioideae</taxon>
        <taxon>Ceratopteris</taxon>
    </lineage>
</organism>
<dbReference type="Proteomes" id="UP000825935">
    <property type="component" value="Chromosome 5"/>
</dbReference>
<dbReference type="Gene3D" id="3.40.50.2000">
    <property type="entry name" value="Glycogen Phosphorylase B"/>
    <property type="match status" value="2"/>
</dbReference>
<accession>A0A8T2UP33</accession>
<dbReference type="EMBL" id="CM035410">
    <property type="protein sequence ID" value="KAH7436360.1"/>
    <property type="molecule type" value="Genomic_DNA"/>
</dbReference>
<evidence type="ECO:0008006" key="5">
    <source>
        <dbReference type="Google" id="ProtNLM"/>
    </source>
</evidence>
<comment type="caution">
    <text evidence="3">The sequence shown here is derived from an EMBL/GenBank/DDBJ whole genome shotgun (WGS) entry which is preliminary data.</text>
</comment>
<dbReference type="GO" id="GO:0080043">
    <property type="term" value="F:quercetin 3-O-glucosyltransferase activity"/>
    <property type="evidence" value="ECO:0007669"/>
    <property type="project" value="TreeGrafter"/>
</dbReference>
<evidence type="ECO:0000313" key="4">
    <source>
        <dbReference type="Proteomes" id="UP000825935"/>
    </source>
</evidence>
<dbReference type="OMA" id="SAASMWE"/>
<dbReference type="PANTHER" id="PTHR11926:SF774">
    <property type="entry name" value="UDP-GLYCOSYLTRANSFERASE 85A1-RELATED"/>
    <property type="match status" value="1"/>
</dbReference>
<keyword evidence="2" id="KW-0808">Transferase</keyword>
<dbReference type="AlphaFoldDB" id="A0A8T2UP33"/>
<evidence type="ECO:0000256" key="2">
    <source>
        <dbReference type="ARBA" id="ARBA00022679"/>
    </source>
</evidence>
<keyword evidence="4" id="KW-1185">Reference proteome</keyword>
<proteinExistence type="inferred from homology"/>
<evidence type="ECO:0000256" key="1">
    <source>
        <dbReference type="ARBA" id="ARBA00009995"/>
    </source>
</evidence>
<comment type="similarity">
    <text evidence="1">Belongs to the UDP-glycosyltransferase family.</text>
</comment>
<dbReference type="PANTHER" id="PTHR11926">
    <property type="entry name" value="GLUCOSYL/GLUCURONOSYL TRANSFERASES"/>
    <property type="match status" value="1"/>
</dbReference>
<dbReference type="SUPFAM" id="SSF53756">
    <property type="entry name" value="UDP-Glycosyltransferase/glycogen phosphorylase"/>
    <property type="match status" value="1"/>
</dbReference>
<sequence length="496" mass="55228">MKHHAIVFAWPGQGHLNPLLWFSELLVMHGCKVTFTHNFTNLERVKQAARATARASNSCEAAIGDVKLSLMEDHKERELNEDETEEVEYVGLDDGIDGNGERDLMGLITATDADRQGGLVSAFDSLVGRLVTDSRYNTFIVSDFFMCFTQDVANKYGVPRVAVYVQSASSFACHVSVSQGFCPTPGSQLLNLLPEVLPPTLHTTEMISFLQGYDPSNPVYDYMIRPFKRVHEPAWIVLNTFDELEHDVIAHIQKSLSTVKHIQCGGPLLPRRFVTRKQHSKKFTNHSLWKEDLDCLMWLDEQPLSSVLFVSLGSLATISVQQAEEFAFGLESSNVPFVWVIREGLIQGGDLPAGFRDRVRGRACLVRWAPQLKVLGHPSVGGFLTHCGWNSTLESISAGVPMLGWSLFGDQMLNSRCVMDAWGVGLMLSEPSHDEKNEIVTREVIECKVRALMSQLPTLRKNCNAFKEAAIGCAKATHSSVVHPLMEFLAKKPTKQ</sequence>
<protein>
    <recommendedName>
        <fullName evidence="5">Glycosyltransferase</fullName>
    </recommendedName>
</protein>
<evidence type="ECO:0000313" key="3">
    <source>
        <dbReference type="EMBL" id="KAH7436360.1"/>
    </source>
</evidence>
<dbReference type="Pfam" id="PF00201">
    <property type="entry name" value="UDPGT"/>
    <property type="match status" value="1"/>
</dbReference>
<dbReference type="OrthoDB" id="1908005at2759"/>
<name>A0A8T2UP33_CERRI</name>
<dbReference type="InterPro" id="IPR002213">
    <property type="entry name" value="UDP_glucos_trans"/>
</dbReference>